<evidence type="ECO:0000259" key="5">
    <source>
        <dbReference type="PROSITE" id="PS50010"/>
    </source>
</evidence>
<feature type="region of interest" description="Disordered" evidence="4">
    <location>
        <begin position="1262"/>
        <end position="1324"/>
    </location>
</feature>
<gene>
    <name evidence="6" type="ORF">C361_06997</name>
</gene>
<feature type="compositionally biased region" description="Basic and acidic residues" evidence="4">
    <location>
        <begin position="10"/>
        <end position="30"/>
    </location>
</feature>
<feature type="compositionally biased region" description="Polar residues" evidence="4">
    <location>
        <begin position="650"/>
        <end position="662"/>
    </location>
</feature>
<feature type="domain" description="DH" evidence="5">
    <location>
        <begin position="222"/>
        <end position="603"/>
    </location>
</feature>
<dbReference type="GO" id="GO:0005737">
    <property type="term" value="C:cytoplasm"/>
    <property type="evidence" value="ECO:0007669"/>
    <property type="project" value="UniProtKB-SubCell"/>
</dbReference>
<feature type="compositionally biased region" description="Basic and acidic residues" evidence="4">
    <location>
        <begin position="1093"/>
        <end position="1104"/>
    </location>
</feature>
<feature type="region of interest" description="Disordered" evidence="4">
    <location>
        <begin position="373"/>
        <end position="423"/>
    </location>
</feature>
<dbReference type="Gene3D" id="1.20.900.10">
    <property type="entry name" value="Dbl homology (DH) domain"/>
    <property type="match status" value="2"/>
</dbReference>
<feature type="compositionally biased region" description="Polar residues" evidence="4">
    <location>
        <begin position="1264"/>
        <end position="1298"/>
    </location>
</feature>
<comment type="caution">
    <text evidence="6">The sequence shown here is derived from an EMBL/GenBank/DDBJ whole genome shotgun (WGS) entry which is preliminary data.</text>
</comment>
<feature type="compositionally biased region" description="Low complexity" evidence="4">
    <location>
        <begin position="516"/>
        <end position="525"/>
    </location>
</feature>
<feature type="compositionally biased region" description="Basic and acidic residues" evidence="4">
    <location>
        <begin position="916"/>
        <end position="929"/>
    </location>
</feature>
<feature type="compositionally biased region" description="Low complexity" evidence="4">
    <location>
        <begin position="939"/>
        <end position="953"/>
    </location>
</feature>
<dbReference type="PANTHER" id="PTHR46006">
    <property type="entry name" value="RHO GUANINE NUCLEOTIDE EXCHANGE FACTOR AT 64C, ISOFORM A"/>
    <property type="match status" value="1"/>
</dbReference>
<feature type="compositionally biased region" description="Polar residues" evidence="4">
    <location>
        <begin position="1107"/>
        <end position="1148"/>
    </location>
</feature>
<feature type="region of interest" description="Disordered" evidence="4">
    <location>
        <begin position="1086"/>
        <end position="1204"/>
    </location>
</feature>
<evidence type="ECO:0000256" key="1">
    <source>
        <dbReference type="ARBA" id="ARBA00004496"/>
    </source>
</evidence>
<evidence type="ECO:0000256" key="2">
    <source>
        <dbReference type="ARBA" id="ARBA00022490"/>
    </source>
</evidence>
<feature type="region of interest" description="Disordered" evidence="4">
    <location>
        <begin position="760"/>
        <end position="828"/>
    </location>
</feature>
<dbReference type="Proteomes" id="UP000199727">
    <property type="component" value="Unassembled WGS sequence"/>
</dbReference>
<dbReference type="InterPro" id="IPR000219">
    <property type="entry name" value="DH_dom"/>
</dbReference>
<dbReference type="GO" id="GO:0005085">
    <property type="term" value="F:guanyl-nucleotide exchange factor activity"/>
    <property type="evidence" value="ECO:0007669"/>
    <property type="project" value="InterPro"/>
</dbReference>
<sequence>MKSLFSRLKHLNDKEKPNPSSKGKEKERLSILKSRSSSSVNGATPPLQSRERIEEPPEEILVGDFENQVVDGLTPGPLDMTGVTRNPTANGERKVTFKSPPPTPAASVALDSRLGSTSGPQEVLPKRTDSAHRPDPVSRPSSSRQSFIHSFPRPSSSRKASLPSPSFRDSSPTKLLSGVFSPSPSEMSLATGSTTSFLPVANSWSEMTDPDLVDNLGMQERARQEVLWEIVSSEERYLNDLLAINEAFCKPLVHSSTSPRLDFYDSFHPLAHMRSATSPASSSYAPSIGGSSINLPIASKFASTAPQFRSPSDSSTSSAAPLTPNEDLLGFGFGSAPSLGAGLGFSPLNSNSARLTAFNTLTNAESRLVEKTSTMSLKHQSLPPLPRAPPSAPSRAPSAASRASSAKLSKRPRTSSSDIPTREDVELPEDLALVLKAINSGILEGHLKLTAALRRRYDDQYPLVRSLADVFIAHSYVLRQYSIYVLHLEKALQQVSNALSLSHPPPPTSFPKPKRASFPSARSSSARHPSALTAYLTHLESLALASGSPGLLISLSKPFQRLLKYPLMFQNLLYHTDPSLKEYEKTVEMVEEIEGVVRALEDEKVEEEEREAARDIWGRIAGLDGDKMLLVPKSNRLLISETPLSEVSPSVASLPLSTNPPNSRDCAKPMRPKKSSSKLSDILKGQGGGKDELWVVRFTDMSLLCAKTGTTTLPLSMSPKKDEKKSGNRAGRKGGGRERNLYKFMRVWAWHMDEDEGKEEYRKSATGRNSFPRTSPSSRPHTLPTIPGTPHNHFVPGGVQLQTHHRSGPSKLTPSKVRSMGDLSPAQYDKSLGLDGLRGFARRSKTFGPAQGRLGEDGERGEGEEEEDDDDEESAMSFVFGDGDILIPAEPRPSKRAVPKNARDRSVSGATGSDLTRLDVTKKESDSRPVSKMSGVTLSSASSNVNAKVATSVRPRPSAQRSSTLPPTTNSSASTPAPAIASTTITAATTRRHQPRAVSLATTTASANAKFANRLRPLPADKDVDDAYVSEGESVVRRGVGRGGMPPAMVRAGSVASNVSAASRLWGPASVRGPIMDSQPMNRAVNQATNRGNDNEKEGKETIRVRPSSSTRQRPWSTTFSTGNVTASGTNTATESKRASTPASTGSVTIGRRSLTPLSATSPTVTAHPTKTVARATASTIPTRESSRVKAGVDRGRMSTPPNTVANANMNSAASGNTGAGAGISAATAARRARVSGLGPKTSTGTLTPSLKANPGAVAKSAVKPSTTASVGSKPVPTSTLRLTPKPTATNGRATSATGVKPIIRPKGTPSPSPSVRTTTSTRTRISPRTLQRKGIPTMPSMDTALFEVWKEYGDVDIDKLGSATPGKEVPKKKLEAPESVKAPAGVRRAPAAGGGGNSRILDNSPVEKPGSVRNKTAPVKGRIGEVTKRRDVGERYDEL</sequence>
<dbReference type="PANTHER" id="PTHR46006:SF7">
    <property type="entry name" value="DH DOMAIN-CONTAINING PROTEIN"/>
    <property type="match status" value="1"/>
</dbReference>
<keyword evidence="2" id="KW-0963">Cytoplasm</keyword>
<dbReference type="Pfam" id="PF00621">
    <property type="entry name" value="RhoGEF"/>
    <property type="match status" value="1"/>
</dbReference>
<dbReference type="GO" id="GO:0035025">
    <property type="term" value="P:positive regulation of Rho protein signal transduction"/>
    <property type="evidence" value="ECO:0007669"/>
    <property type="project" value="TreeGrafter"/>
</dbReference>
<feature type="compositionally biased region" description="Polar residues" evidence="4">
    <location>
        <begin position="766"/>
        <end position="780"/>
    </location>
</feature>
<accession>A0A854Q1N6</accession>
<dbReference type="InterPro" id="IPR035899">
    <property type="entry name" value="DBL_dom_sf"/>
</dbReference>
<feature type="compositionally biased region" description="Acidic residues" evidence="4">
    <location>
        <begin position="862"/>
        <end position="874"/>
    </location>
</feature>
<feature type="compositionally biased region" description="Basic and acidic residues" evidence="4">
    <location>
        <begin position="1369"/>
        <end position="1379"/>
    </location>
</feature>
<feature type="compositionally biased region" description="Polar residues" evidence="4">
    <location>
        <begin position="167"/>
        <end position="188"/>
    </location>
</feature>
<feature type="compositionally biased region" description="Basic and acidic residues" evidence="4">
    <location>
        <begin position="1185"/>
        <end position="1197"/>
    </location>
</feature>
<feature type="compositionally biased region" description="Low complexity" evidence="4">
    <location>
        <begin position="962"/>
        <end position="989"/>
    </location>
</feature>
<evidence type="ECO:0000256" key="3">
    <source>
        <dbReference type="SAM" id="Coils"/>
    </source>
</evidence>
<feature type="compositionally biased region" description="Basic and acidic residues" evidence="4">
    <location>
        <begin position="124"/>
        <end position="136"/>
    </location>
</feature>
<feature type="compositionally biased region" description="Low complexity" evidence="4">
    <location>
        <begin position="138"/>
        <end position="166"/>
    </location>
</feature>
<name>A0A854Q1N6_CRYNE</name>
<proteinExistence type="predicted"/>
<dbReference type="InterPro" id="IPR051480">
    <property type="entry name" value="Endocytic_GEF_Adapter"/>
</dbReference>
<evidence type="ECO:0000313" key="7">
    <source>
        <dbReference type="Proteomes" id="UP000199727"/>
    </source>
</evidence>
<protein>
    <recommendedName>
        <fullName evidence="5">DH domain-containing protein</fullName>
    </recommendedName>
</protein>
<feature type="compositionally biased region" description="Low complexity" evidence="4">
    <location>
        <begin position="393"/>
        <end position="407"/>
    </location>
</feature>
<comment type="subcellular location">
    <subcellularLocation>
        <location evidence="1">Cytoplasm</location>
    </subcellularLocation>
</comment>
<feature type="region of interest" description="Disordered" evidence="4">
    <location>
        <begin position="711"/>
        <end position="738"/>
    </location>
</feature>
<feature type="coiled-coil region" evidence="3">
    <location>
        <begin position="583"/>
        <end position="610"/>
    </location>
</feature>
<reference evidence="6 7" key="1">
    <citation type="submission" date="2017-06" db="EMBL/GenBank/DDBJ databases">
        <title>Global population genomics of the pathogenic fungus Cryptococcus neoformans var. grubii.</title>
        <authorList>
            <person name="Cuomo C."/>
            <person name="Litvintseva A."/>
            <person name="Chen Y."/>
            <person name="Young S."/>
            <person name="Zeng Q."/>
            <person name="Chapman S."/>
            <person name="Gujja S."/>
            <person name="Saif S."/>
            <person name="Birren B."/>
        </authorList>
    </citation>
    <scope>NUCLEOTIDE SEQUENCE [LARGE SCALE GENOMIC DNA]</scope>
    <source>
        <strain evidence="6 7">Tu259-1</strain>
    </source>
</reference>
<evidence type="ECO:0000256" key="4">
    <source>
        <dbReference type="SAM" id="MobiDB-lite"/>
    </source>
</evidence>
<feature type="region of interest" description="Disordered" evidence="4">
    <location>
        <begin position="503"/>
        <end position="525"/>
    </location>
</feature>
<feature type="region of interest" description="Disordered" evidence="4">
    <location>
        <begin position="650"/>
        <end position="687"/>
    </location>
</feature>
<evidence type="ECO:0000313" key="6">
    <source>
        <dbReference type="EMBL" id="OXG10300.1"/>
    </source>
</evidence>
<organism evidence="6 7">
    <name type="scientific">Cryptococcus neoformans Tu259-1</name>
    <dbReference type="NCBI Taxonomy" id="1230072"/>
    <lineage>
        <taxon>Eukaryota</taxon>
        <taxon>Fungi</taxon>
        <taxon>Dikarya</taxon>
        <taxon>Basidiomycota</taxon>
        <taxon>Agaricomycotina</taxon>
        <taxon>Tremellomycetes</taxon>
        <taxon>Tremellales</taxon>
        <taxon>Cryptococcaceae</taxon>
        <taxon>Cryptococcus</taxon>
        <taxon>Cryptococcus neoformans species complex</taxon>
    </lineage>
</organism>
<feature type="compositionally biased region" description="Low complexity" evidence="4">
    <location>
        <begin position="1383"/>
        <end position="1392"/>
    </location>
</feature>
<feature type="compositionally biased region" description="Low complexity" evidence="4">
    <location>
        <begin position="1314"/>
        <end position="1324"/>
    </location>
</feature>
<feature type="region of interest" description="Disordered" evidence="4">
    <location>
        <begin position="843"/>
        <end position="996"/>
    </location>
</feature>
<feature type="region of interest" description="Disordered" evidence="4">
    <location>
        <begin position="1"/>
        <end position="188"/>
    </location>
</feature>
<feature type="compositionally biased region" description="Basic and acidic residues" evidence="4">
    <location>
        <begin position="1423"/>
        <end position="1440"/>
    </location>
</feature>
<feature type="region of interest" description="Disordered" evidence="4">
    <location>
        <begin position="1362"/>
        <end position="1440"/>
    </location>
</feature>
<keyword evidence="3" id="KW-0175">Coiled coil</keyword>
<dbReference type="EMBL" id="AMKT01000113">
    <property type="protein sequence ID" value="OXG10300.1"/>
    <property type="molecule type" value="Genomic_DNA"/>
</dbReference>
<dbReference type="OrthoDB" id="1716625at2759"/>
<dbReference type="PROSITE" id="PS50010">
    <property type="entry name" value="DH_2"/>
    <property type="match status" value="1"/>
</dbReference>
<dbReference type="SUPFAM" id="SSF48065">
    <property type="entry name" value="DBL homology domain (DH-domain)"/>
    <property type="match status" value="1"/>
</dbReference>
<feature type="compositionally biased region" description="Pro residues" evidence="4">
    <location>
        <begin position="383"/>
        <end position="392"/>
    </location>
</feature>
<feature type="compositionally biased region" description="Polar residues" evidence="4">
    <location>
        <begin position="1156"/>
        <end position="1169"/>
    </location>
</feature>